<dbReference type="SUPFAM" id="SSF53807">
    <property type="entry name" value="Helical backbone' metal receptor"/>
    <property type="match status" value="1"/>
</dbReference>
<organism evidence="5 6">
    <name type="scientific">Natronococcus amylolyticus DSM 10524</name>
    <dbReference type="NCBI Taxonomy" id="1227497"/>
    <lineage>
        <taxon>Archaea</taxon>
        <taxon>Methanobacteriati</taxon>
        <taxon>Methanobacteriota</taxon>
        <taxon>Stenosarchaea group</taxon>
        <taxon>Halobacteria</taxon>
        <taxon>Halobacteriales</taxon>
        <taxon>Natrialbaceae</taxon>
        <taxon>Natronococcus</taxon>
    </lineage>
</organism>
<dbReference type="GO" id="GO:0030001">
    <property type="term" value="P:metal ion transport"/>
    <property type="evidence" value="ECO:0007669"/>
    <property type="project" value="InterPro"/>
</dbReference>
<evidence type="ECO:0000313" key="5">
    <source>
        <dbReference type="EMBL" id="ELY57969.1"/>
    </source>
</evidence>
<feature type="coiled-coil region" evidence="4">
    <location>
        <begin position="301"/>
        <end position="332"/>
    </location>
</feature>
<dbReference type="EMBL" id="AOIB01000021">
    <property type="protein sequence ID" value="ELY57969.1"/>
    <property type="molecule type" value="Genomic_DNA"/>
</dbReference>
<evidence type="ECO:0000256" key="2">
    <source>
        <dbReference type="ARBA" id="ARBA00022448"/>
    </source>
</evidence>
<comment type="similarity">
    <text evidence="1">Belongs to the bacterial solute-binding protein 9 family.</text>
</comment>
<proteinExistence type="inferred from homology"/>
<dbReference type="Proteomes" id="UP000011688">
    <property type="component" value="Unassembled WGS sequence"/>
</dbReference>
<gene>
    <name evidence="5" type="ORF">C491_09239</name>
</gene>
<name>L9X8A2_9EURY</name>
<keyword evidence="6" id="KW-1185">Reference proteome</keyword>
<keyword evidence="3" id="KW-0732">Signal</keyword>
<dbReference type="InterPro" id="IPR006127">
    <property type="entry name" value="ZnuA-like"/>
</dbReference>
<dbReference type="PROSITE" id="PS51257">
    <property type="entry name" value="PROKAR_LIPOPROTEIN"/>
    <property type="match status" value="1"/>
</dbReference>
<dbReference type="GO" id="GO:0046872">
    <property type="term" value="F:metal ion binding"/>
    <property type="evidence" value="ECO:0007669"/>
    <property type="project" value="InterPro"/>
</dbReference>
<dbReference type="Pfam" id="PF01297">
    <property type="entry name" value="ZnuA"/>
    <property type="match status" value="1"/>
</dbReference>
<dbReference type="Gene3D" id="3.40.50.1980">
    <property type="entry name" value="Nitrogenase molybdenum iron protein domain"/>
    <property type="match status" value="2"/>
</dbReference>
<dbReference type="PANTHER" id="PTHR42953:SF3">
    <property type="entry name" value="HIGH-AFFINITY ZINC UPTAKE SYSTEM PROTEIN ZNUA"/>
    <property type="match status" value="1"/>
</dbReference>
<keyword evidence="4" id="KW-0175">Coiled coil</keyword>
<reference evidence="5 6" key="1">
    <citation type="journal article" date="2014" name="PLoS Genet.">
        <title>Phylogenetically driven sequencing of extremely halophilic archaea reveals strategies for static and dynamic osmo-response.</title>
        <authorList>
            <person name="Becker E.A."/>
            <person name="Seitzer P.M."/>
            <person name="Tritt A."/>
            <person name="Larsen D."/>
            <person name="Krusor M."/>
            <person name="Yao A.I."/>
            <person name="Wu D."/>
            <person name="Madern D."/>
            <person name="Eisen J.A."/>
            <person name="Darling A.E."/>
            <person name="Facciotti M.T."/>
        </authorList>
    </citation>
    <scope>NUCLEOTIDE SEQUENCE [LARGE SCALE GENOMIC DNA]</scope>
    <source>
        <strain evidence="5 6">DSM 10524</strain>
    </source>
</reference>
<evidence type="ECO:0000313" key="6">
    <source>
        <dbReference type="Proteomes" id="UP000011688"/>
    </source>
</evidence>
<dbReference type="eggNOG" id="arCOG01005">
    <property type="taxonomic scope" value="Archaea"/>
</dbReference>
<dbReference type="AlphaFoldDB" id="L9X8A2"/>
<comment type="caution">
    <text evidence="5">The sequence shown here is derived from an EMBL/GenBank/DDBJ whole genome shotgun (WGS) entry which is preliminary data.</text>
</comment>
<dbReference type="STRING" id="1227497.C491_09239"/>
<keyword evidence="2" id="KW-0813">Transport</keyword>
<sequence>MLRSSAGALSLGVLAGCLSEPDDEGGDADEGYAAFFTLADWTEQIVGDELTIENPVETGEMGHGWEPPVDLQREITESAFFVYLDSPEFAWAQDVAADLENEDVELIDALETVEDQLIPMDRETDEDRDPVEEYDDDPAAVEVAEFELYDGRTGEEVAYWHDDHWHGGVPDVPLDGQLAIEGVFEDAEGRVLPLGEDEPFALEATIPDGADEDAIEIESQGDHVEFHGLEEGRTMVVFELVADGKVVWDTSADNLSVAVAEDDDEEATEFADPHVWVDPVLAQEMVETIAAELGEIDPDNAEQYEENAADYADRMDDVHRELEEVAENASRDVAVLAGHDSFGYLEERYDFEIRTPVGVSPDAVESSEDVSELIEAIEDEDIDTILYDPFESTDGDVPQMVEVLLDETDATDAEPVTPAEGTTEEWNEQGYGWVEQLAEITIPALAKALGAE</sequence>
<protein>
    <submittedName>
        <fullName evidence="5">Metal ABC transporter substrate-binding protein</fullName>
    </submittedName>
</protein>
<evidence type="ECO:0000256" key="3">
    <source>
        <dbReference type="ARBA" id="ARBA00022729"/>
    </source>
</evidence>
<dbReference type="InterPro" id="IPR050492">
    <property type="entry name" value="Bact_metal-bind_prot9"/>
</dbReference>
<dbReference type="PANTHER" id="PTHR42953">
    <property type="entry name" value="HIGH-AFFINITY ZINC UPTAKE SYSTEM PROTEIN ZNUA-RELATED"/>
    <property type="match status" value="1"/>
</dbReference>
<evidence type="ECO:0000256" key="4">
    <source>
        <dbReference type="SAM" id="Coils"/>
    </source>
</evidence>
<evidence type="ECO:0000256" key="1">
    <source>
        <dbReference type="ARBA" id="ARBA00011028"/>
    </source>
</evidence>
<accession>L9X8A2</accession>